<name>A0A0F9KRA3_9ZZZZ</name>
<gene>
    <name evidence="1" type="ORF">LCGC14_1603160</name>
</gene>
<protein>
    <submittedName>
        <fullName evidence="1">Uncharacterized protein</fullName>
    </submittedName>
</protein>
<accession>A0A0F9KRA3</accession>
<dbReference type="AlphaFoldDB" id="A0A0F9KRA3"/>
<reference evidence="1" key="1">
    <citation type="journal article" date="2015" name="Nature">
        <title>Complex archaea that bridge the gap between prokaryotes and eukaryotes.</title>
        <authorList>
            <person name="Spang A."/>
            <person name="Saw J.H."/>
            <person name="Jorgensen S.L."/>
            <person name="Zaremba-Niedzwiedzka K."/>
            <person name="Martijn J."/>
            <person name="Lind A.E."/>
            <person name="van Eijk R."/>
            <person name="Schleper C."/>
            <person name="Guy L."/>
            <person name="Ettema T.J."/>
        </authorList>
    </citation>
    <scope>NUCLEOTIDE SEQUENCE</scope>
</reference>
<sequence length="40" mass="4836">KAKPIIYGMRKDLAMPRFLENYEILVKKYPEWAEKNPIKI</sequence>
<comment type="caution">
    <text evidence="1">The sequence shown here is derived from an EMBL/GenBank/DDBJ whole genome shotgun (WGS) entry which is preliminary data.</text>
</comment>
<proteinExistence type="predicted"/>
<feature type="non-terminal residue" evidence="1">
    <location>
        <position position="1"/>
    </location>
</feature>
<organism evidence="1">
    <name type="scientific">marine sediment metagenome</name>
    <dbReference type="NCBI Taxonomy" id="412755"/>
    <lineage>
        <taxon>unclassified sequences</taxon>
        <taxon>metagenomes</taxon>
        <taxon>ecological metagenomes</taxon>
    </lineage>
</organism>
<evidence type="ECO:0000313" key="1">
    <source>
        <dbReference type="EMBL" id="KKM24628.1"/>
    </source>
</evidence>
<dbReference type="EMBL" id="LAZR01012885">
    <property type="protein sequence ID" value="KKM24628.1"/>
    <property type="molecule type" value="Genomic_DNA"/>
</dbReference>